<protein>
    <recommendedName>
        <fullName evidence="1">Retrotransposon gag domain-containing protein</fullName>
    </recommendedName>
</protein>
<dbReference type="Proteomes" id="UP001151760">
    <property type="component" value="Unassembled WGS sequence"/>
</dbReference>
<reference evidence="2" key="1">
    <citation type="journal article" date="2022" name="Int. J. Mol. Sci.">
        <title>Draft Genome of Tanacetum Coccineum: Genomic Comparison of Closely Related Tanacetum-Family Plants.</title>
        <authorList>
            <person name="Yamashiro T."/>
            <person name="Shiraishi A."/>
            <person name="Nakayama K."/>
            <person name="Satake H."/>
        </authorList>
    </citation>
    <scope>NUCLEOTIDE SEQUENCE</scope>
</reference>
<gene>
    <name evidence="2" type="ORF">Tco_0893999</name>
</gene>
<proteinExistence type="predicted"/>
<accession>A0ABQ5CDA7</accession>
<dbReference type="EMBL" id="BQNB010014105">
    <property type="protein sequence ID" value="GJT24062.1"/>
    <property type="molecule type" value="Genomic_DNA"/>
</dbReference>
<dbReference type="PANTHER" id="PTHR33223">
    <property type="entry name" value="CCHC-TYPE DOMAIN-CONTAINING PROTEIN"/>
    <property type="match status" value="1"/>
</dbReference>
<reference evidence="2" key="2">
    <citation type="submission" date="2022-01" db="EMBL/GenBank/DDBJ databases">
        <authorList>
            <person name="Yamashiro T."/>
            <person name="Shiraishi A."/>
            <person name="Satake H."/>
            <person name="Nakayama K."/>
        </authorList>
    </citation>
    <scope>NUCLEOTIDE SEQUENCE</scope>
</reference>
<dbReference type="Pfam" id="PF03732">
    <property type="entry name" value="Retrotrans_gag"/>
    <property type="match status" value="1"/>
</dbReference>
<evidence type="ECO:0000313" key="2">
    <source>
        <dbReference type="EMBL" id="GJT24062.1"/>
    </source>
</evidence>
<feature type="domain" description="Retrotransposon gag" evidence="1">
    <location>
        <begin position="4"/>
        <end position="96"/>
    </location>
</feature>
<name>A0ABQ5CDA7_9ASTR</name>
<dbReference type="InterPro" id="IPR005162">
    <property type="entry name" value="Retrotrans_gag_dom"/>
</dbReference>
<evidence type="ECO:0000313" key="3">
    <source>
        <dbReference type="Proteomes" id="UP001151760"/>
    </source>
</evidence>
<comment type="caution">
    <text evidence="2">The sequence shown here is derived from an EMBL/GenBank/DDBJ whole genome shotgun (WGS) entry which is preliminary data.</text>
</comment>
<sequence length="140" mass="16484">MLRVFPISLTGAASHWLRNEPTGSIKTWEDLKTKFLNKYCPPDRTIKKMEEINNFQQEPDETLFQAWERFKELLMKCPQHYLTEMQEVILFYNGLDIPTRQILDSRGAIPTMTTADAKRPLEYGGILYKMAYRTSRGKKY</sequence>
<keyword evidence="3" id="KW-1185">Reference proteome</keyword>
<dbReference type="PANTHER" id="PTHR33223:SF11">
    <property type="entry name" value="ELEMENT PROTEIN, PUTATIVE-RELATED"/>
    <property type="match status" value="1"/>
</dbReference>
<evidence type="ECO:0000259" key="1">
    <source>
        <dbReference type="Pfam" id="PF03732"/>
    </source>
</evidence>
<organism evidence="2 3">
    <name type="scientific">Tanacetum coccineum</name>
    <dbReference type="NCBI Taxonomy" id="301880"/>
    <lineage>
        <taxon>Eukaryota</taxon>
        <taxon>Viridiplantae</taxon>
        <taxon>Streptophyta</taxon>
        <taxon>Embryophyta</taxon>
        <taxon>Tracheophyta</taxon>
        <taxon>Spermatophyta</taxon>
        <taxon>Magnoliopsida</taxon>
        <taxon>eudicotyledons</taxon>
        <taxon>Gunneridae</taxon>
        <taxon>Pentapetalae</taxon>
        <taxon>asterids</taxon>
        <taxon>campanulids</taxon>
        <taxon>Asterales</taxon>
        <taxon>Asteraceae</taxon>
        <taxon>Asteroideae</taxon>
        <taxon>Anthemideae</taxon>
        <taxon>Anthemidinae</taxon>
        <taxon>Tanacetum</taxon>
    </lineage>
</organism>